<gene>
    <name evidence="1" type="ORF">MJO28_008604</name>
</gene>
<dbReference type="EMBL" id="CM045872">
    <property type="protein sequence ID" value="KAI7949783.1"/>
    <property type="molecule type" value="Genomic_DNA"/>
</dbReference>
<feature type="non-terminal residue" evidence="1">
    <location>
        <position position="1"/>
    </location>
</feature>
<evidence type="ECO:0000313" key="1">
    <source>
        <dbReference type="EMBL" id="KAI7949783.1"/>
    </source>
</evidence>
<sequence>HFCFSLSAGVNLQGVSRSSIHRSKSQSRESNTMPIELKTWITKDPTPAVFCQSSIPVIGRSHRLQFQLHDQKNSNLNNSTKNLLNHKTNFYDGILTIPGFQQIKEDPVPKEIDIIPNSFGPFIGRSKPCKRKIRQRNREDKVAQVSVKIIKTEDCIHSYAKVSPCLPSSIYIGYLTFVTYPRNGIYTFPS</sequence>
<protein>
    <submittedName>
        <fullName evidence="1">Uncharacterized protein</fullName>
    </submittedName>
</protein>
<keyword evidence="2" id="KW-1185">Reference proteome</keyword>
<accession>A0ACC0EBI1</accession>
<name>A0ACC0EBI1_9BASI</name>
<organism evidence="1 2">
    <name type="scientific">Puccinia striiformis f. sp. tritici</name>
    <dbReference type="NCBI Taxonomy" id="168172"/>
    <lineage>
        <taxon>Eukaryota</taxon>
        <taxon>Fungi</taxon>
        <taxon>Dikarya</taxon>
        <taxon>Basidiomycota</taxon>
        <taxon>Pucciniomycotina</taxon>
        <taxon>Pucciniomycetes</taxon>
        <taxon>Pucciniales</taxon>
        <taxon>Pucciniaceae</taxon>
        <taxon>Puccinia</taxon>
    </lineage>
</organism>
<evidence type="ECO:0000313" key="2">
    <source>
        <dbReference type="Proteomes" id="UP001060170"/>
    </source>
</evidence>
<reference evidence="2" key="2">
    <citation type="journal article" date="2018" name="Mol. Plant Microbe Interact.">
        <title>Genome sequence resources for the wheat stripe rust pathogen (Puccinia striiformis f. sp. tritici) and the barley stripe rust pathogen (Puccinia striiformis f. sp. hordei).</title>
        <authorList>
            <person name="Xia C."/>
            <person name="Wang M."/>
            <person name="Yin C."/>
            <person name="Cornejo O.E."/>
            <person name="Hulbert S.H."/>
            <person name="Chen X."/>
        </authorList>
    </citation>
    <scope>NUCLEOTIDE SEQUENCE [LARGE SCALE GENOMIC DNA]</scope>
    <source>
        <strain evidence="2">93-210</strain>
    </source>
</reference>
<comment type="caution">
    <text evidence="1">The sequence shown here is derived from an EMBL/GenBank/DDBJ whole genome shotgun (WGS) entry which is preliminary data.</text>
</comment>
<reference evidence="2" key="1">
    <citation type="journal article" date="2018" name="BMC Genomics">
        <title>Genomic insights into host adaptation between the wheat stripe rust pathogen (Puccinia striiformis f. sp. tritici) and the barley stripe rust pathogen (Puccinia striiformis f. sp. hordei).</title>
        <authorList>
            <person name="Xia C."/>
            <person name="Wang M."/>
            <person name="Yin C."/>
            <person name="Cornejo O.E."/>
            <person name="Hulbert S.H."/>
            <person name="Chen X."/>
        </authorList>
    </citation>
    <scope>NUCLEOTIDE SEQUENCE [LARGE SCALE GENOMIC DNA]</scope>
    <source>
        <strain evidence="2">93-210</strain>
    </source>
</reference>
<reference evidence="1 2" key="3">
    <citation type="journal article" date="2022" name="Microbiol. Spectr.">
        <title>Folding features and dynamics of 3D genome architecture in plant fungal pathogens.</title>
        <authorList>
            <person name="Xia C."/>
        </authorList>
    </citation>
    <scope>NUCLEOTIDE SEQUENCE [LARGE SCALE GENOMIC DNA]</scope>
    <source>
        <strain evidence="1 2">93-210</strain>
    </source>
</reference>
<dbReference type="Proteomes" id="UP001060170">
    <property type="component" value="Chromosome 8"/>
</dbReference>
<proteinExistence type="predicted"/>